<keyword evidence="3" id="KW-1185">Reference proteome</keyword>
<evidence type="ECO:0000313" key="3">
    <source>
        <dbReference type="Proteomes" id="UP000011115"/>
    </source>
</evidence>
<dbReference type="InParanoid" id="M1DPV7"/>
<accession>M1DPV7</accession>
<sequence length="136" mass="14893">MVRNRLVNHNSSTHSPWSYLRTVGKPVQPKTRTIVRTCGVGNGIRHAHDGQGKGRAIRCHDNSLFTNISQSTLEIFLADIGTPKYLKASSVPKTNAIHEEGDVSRPESTPWAGPAIGDHCWPQANPWPGFLNSAES</sequence>
<dbReference type="PaxDb" id="4113-PGSC0003DMT400092472"/>
<feature type="region of interest" description="Disordered" evidence="1">
    <location>
        <begin position="94"/>
        <end position="118"/>
    </location>
</feature>
<evidence type="ECO:0000313" key="2">
    <source>
        <dbReference type="EnsemblPlants" id="PGSC0003DMT400092472"/>
    </source>
</evidence>
<dbReference type="EnsemblPlants" id="PGSC0003DMT400092472">
    <property type="protein sequence ID" value="PGSC0003DMT400092472"/>
    <property type="gene ID" value="PGSC0003DMG400042043"/>
</dbReference>
<reference evidence="3" key="1">
    <citation type="journal article" date="2011" name="Nature">
        <title>Genome sequence and analysis of the tuber crop potato.</title>
        <authorList>
            <consortium name="The Potato Genome Sequencing Consortium"/>
        </authorList>
    </citation>
    <scope>NUCLEOTIDE SEQUENCE [LARGE SCALE GENOMIC DNA]</scope>
    <source>
        <strain evidence="3">cv. DM1-3 516 R44</strain>
    </source>
</reference>
<dbReference type="Proteomes" id="UP000011115">
    <property type="component" value="Unassembled WGS sequence"/>
</dbReference>
<dbReference type="AlphaFoldDB" id="M1DPV7"/>
<feature type="compositionally biased region" description="Basic and acidic residues" evidence="1">
    <location>
        <begin position="96"/>
        <end position="105"/>
    </location>
</feature>
<organism evidence="2 3">
    <name type="scientific">Solanum tuberosum</name>
    <name type="common">Potato</name>
    <dbReference type="NCBI Taxonomy" id="4113"/>
    <lineage>
        <taxon>Eukaryota</taxon>
        <taxon>Viridiplantae</taxon>
        <taxon>Streptophyta</taxon>
        <taxon>Embryophyta</taxon>
        <taxon>Tracheophyta</taxon>
        <taxon>Spermatophyta</taxon>
        <taxon>Magnoliopsida</taxon>
        <taxon>eudicotyledons</taxon>
        <taxon>Gunneridae</taxon>
        <taxon>Pentapetalae</taxon>
        <taxon>asterids</taxon>
        <taxon>lamiids</taxon>
        <taxon>Solanales</taxon>
        <taxon>Solanaceae</taxon>
        <taxon>Solanoideae</taxon>
        <taxon>Solaneae</taxon>
        <taxon>Solanum</taxon>
    </lineage>
</organism>
<proteinExistence type="predicted"/>
<name>M1DPV7_SOLTU</name>
<dbReference type="Gramene" id="PGSC0003DMT400092472">
    <property type="protein sequence ID" value="PGSC0003DMT400092472"/>
    <property type="gene ID" value="PGSC0003DMG400042043"/>
</dbReference>
<dbReference type="HOGENOM" id="CLU_1879112_0_0_1"/>
<reference evidence="2" key="2">
    <citation type="submission" date="2015-06" db="UniProtKB">
        <authorList>
            <consortium name="EnsemblPlants"/>
        </authorList>
    </citation>
    <scope>IDENTIFICATION</scope>
    <source>
        <strain evidence="2">DM1-3 516 R44</strain>
    </source>
</reference>
<evidence type="ECO:0000256" key="1">
    <source>
        <dbReference type="SAM" id="MobiDB-lite"/>
    </source>
</evidence>
<protein>
    <submittedName>
        <fullName evidence="2">Late blight resistance protein</fullName>
    </submittedName>
</protein>